<keyword evidence="2" id="KW-1185">Reference proteome</keyword>
<dbReference type="InterPro" id="IPR029032">
    <property type="entry name" value="AhpD-like"/>
</dbReference>
<dbReference type="Gene3D" id="1.20.1290.10">
    <property type="entry name" value="AhpD-like"/>
    <property type="match status" value="1"/>
</dbReference>
<sequence>MQHALHQRQQAMIPIAALSARAARWKNSRSLSDDGLDAGLTVNEIKEILIQLYAVLRLSAQPECVGLFYDGGEYA</sequence>
<dbReference type="Proteomes" id="UP000401081">
    <property type="component" value="Unassembled WGS sequence"/>
</dbReference>
<gene>
    <name evidence="1" type="ORF">NCTC12993_07759</name>
</gene>
<reference evidence="1 2" key="1">
    <citation type="submission" date="2019-03" db="EMBL/GenBank/DDBJ databases">
        <authorList>
            <consortium name="Pathogen Informatics"/>
        </authorList>
    </citation>
    <scope>NUCLEOTIDE SEQUENCE [LARGE SCALE GENOMIC DNA]</scope>
    <source>
        <strain evidence="1 2">NCTC12993</strain>
    </source>
</reference>
<organism evidence="1 2">
    <name type="scientific">Kluyvera cryocrescens</name>
    <name type="common">Kluyvera citrophila</name>
    <dbReference type="NCBI Taxonomy" id="580"/>
    <lineage>
        <taxon>Bacteria</taxon>
        <taxon>Pseudomonadati</taxon>
        <taxon>Pseudomonadota</taxon>
        <taxon>Gammaproteobacteria</taxon>
        <taxon>Enterobacterales</taxon>
        <taxon>Enterobacteriaceae</taxon>
        <taxon>Kluyvera</taxon>
    </lineage>
</organism>
<dbReference type="AlphaFoldDB" id="A0A485D5W8"/>
<dbReference type="SUPFAM" id="SSF69118">
    <property type="entry name" value="AhpD-like"/>
    <property type="match status" value="1"/>
</dbReference>
<proteinExistence type="predicted"/>
<name>A0A485D5W8_KLUCR</name>
<accession>A0A485D5W8</accession>
<evidence type="ECO:0000313" key="1">
    <source>
        <dbReference type="EMBL" id="VFS92087.1"/>
    </source>
</evidence>
<protein>
    <submittedName>
        <fullName evidence="1">Uncharacterized protein</fullName>
    </submittedName>
</protein>
<dbReference type="EMBL" id="CAADJD010000038">
    <property type="protein sequence ID" value="VFS92087.1"/>
    <property type="molecule type" value="Genomic_DNA"/>
</dbReference>
<evidence type="ECO:0000313" key="2">
    <source>
        <dbReference type="Proteomes" id="UP000401081"/>
    </source>
</evidence>